<evidence type="ECO:0000256" key="4">
    <source>
        <dbReference type="ARBA" id="ARBA00022842"/>
    </source>
</evidence>
<dbReference type="OrthoDB" id="9797743at2"/>
<name>A0A238WF48_9RHOB</name>
<sequence length="224" mass="24028">MTIGLIIFDCDGVIADSEVLSALVLIDQLAALGIAVTPAEVRRDFLGRSFPTVADTIRQRFGNPLPPSFEMDYRRRLLDRFATELRPTPGIMAVLDRLIHPSCIATSSSPQRVGRTLQVLGLAERFAGRVFTASQVRHGKPAPDLFLFAAAQMGHAPADTLVIEDSAPGIAAAQAAGMQVLHYAGGAHLRNSDAASMPGDVQSFDNWTEFPHLLRELSAGASIP</sequence>
<keyword evidence="6" id="KW-0378">Hydrolase</keyword>
<dbReference type="PANTHER" id="PTHR46193">
    <property type="entry name" value="6-PHOSPHOGLUCONATE PHOSPHATASE"/>
    <property type="match status" value="1"/>
</dbReference>
<dbReference type="Gene3D" id="3.40.50.1000">
    <property type="entry name" value="HAD superfamily/HAD-like"/>
    <property type="match status" value="1"/>
</dbReference>
<gene>
    <name evidence="6" type="ORF">EYF88_08180</name>
    <name evidence="5" type="ORF">SAMN06265378_104145</name>
</gene>
<keyword evidence="4" id="KW-0460">Magnesium</keyword>
<dbReference type="GO" id="GO:0046872">
    <property type="term" value="F:metal ion binding"/>
    <property type="evidence" value="ECO:0007669"/>
    <property type="project" value="UniProtKB-KW"/>
</dbReference>
<accession>A0A238WF48</accession>
<dbReference type="EMBL" id="SIRL01000004">
    <property type="protein sequence ID" value="TBN50880.1"/>
    <property type="molecule type" value="Genomic_DNA"/>
</dbReference>
<evidence type="ECO:0000313" key="6">
    <source>
        <dbReference type="EMBL" id="TBN50880.1"/>
    </source>
</evidence>
<evidence type="ECO:0000313" key="5">
    <source>
        <dbReference type="EMBL" id="SNR45200.1"/>
    </source>
</evidence>
<proteinExistence type="inferred from homology"/>
<reference evidence="5" key="1">
    <citation type="submission" date="2017-06" db="EMBL/GenBank/DDBJ databases">
        <authorList>
            <person name="Kim H.J."/>
            <person name="Triplett B.A."/>
        </authorList>
    </citation>
    <scope>NUCLEOTIDE SEQUENCE [LARGE SCALE GENOMIC DNA]</scope>
    <source>
        <strain evidence="5">DSM 26170</strain>
    </source>
</reference>
<comment type="cofactor">
    <cofactor evidence="1">
        <name>Mg(2+)</name>
        <dbReference type="ChEBI" id="CHEBI:18420"/>
    </cofactor>
</comment>
<dbReference type="InterPro" id="IPR023214">
    <property type="entry name" value="HAD_sf"/>
</dbReference>
<reference evidence="6 8" key="3">
    <citation type="submission" date="2019-02" db="EMBL/GenBank/DDBJ databases">
        <authorList>
            <person name="Zhang G."/>
        </authorList>
    </citation>
    <scope>NUCLEOTIDE SEQUENCE [LARGE SCALE GENOMIC DNA]</scope>
    <source>
        <strain evidence="6 8">CMB17</strain>
    </source>
</reference>
<organism evidence="5 7">
    <name type="scientific">Paracoccus sediminis</name>
    <dbReference type="NCBI Taxonomy" id="1214787"/>
    <lineage>
        <taxon>Bacteria</taxon>
        <taxon>Pseudomonadati</taxon>
        <taxon>Pseudomonadota</taxon>
        <taxon>Alphaproteobacteria</taxon>
        <taxon>Rhodobacterales</taxon>
        <taxon>Paracoccaceae</taxon>
        <taxon>Paracoccus</taxon>
    </lineage>
</organism>
<dbReference type="Gene3D" id="1.10.150.240">
    <property type="entry name" value="Putative phosphatase, domain 2"/>
    <property type="match status" value="1"/>
</dbReference>
<dbReference type="Proteomes" id="UP000292859">
    <property type="component" value="Unassembled WGS sequence"/>
</dbReference>
<evidence type="ECO:0000256" key="2">
    <source>
        <dbReference type="ARBA" id="ARBA00006171"/>
    </source>
</evidence>
<dbReference type="InterPro" id="IPR036412">
    <property type="entry name" value="HAD-like_sf"/>
</dbReference>
<reference evidence="7" key="2">
    <citation type="submission" date="2017-06" db="EMBL/GenBank/DDBJ databases">
        <authorList>
            <person name="Varghese N."/>
            <person name="Submissions S."/>
        </authorList>
    </citation>
    <scope>NUCLEOTIDE SEQUENCE [LARGE SCALE GENOMIC DNA]</scope>
    <source>
        <strain evidence="7">DSM 26170</strain>
    </source>
</reference>
<dbReference type="RefSeq" id="WP_089387752.1">
    <property type="nucleotide sequence ID" value="NZ_FZNM01000004.1"/>
</dbReference>
<dbReference type="SUPFAM" id="SSF56784">
    <property type="entry name" value="HAD-like"/>
    <property type="match status" value="1"/>
</dbReference>
<evidence type="ECO:0000313" key="8">
    <source>
        <dbReference type="Proteomes" id="UP000292859"/>
    </source>
</evidence>
<protein>
    <submittedName>
        <fullName evidence="6">HAD family hydrolase</fullName>
    </submittedName>
    <submittedName>
        <fullName evidence="5">Haloacid dehalogenase superfamily, subfamily IA, variant 3 with third motif having DD or ED</fullName>
    </submittedName>
</protein>
<dbReference type="AlphaFoldDB" id="A0A238WF48"/>
<dbReference type="SFLD" id="SFLDS00003">
    <property type="entry name" value="Haloacid_Dehalogenase"/>
    <property type="match status" value="1"/>
</dbReference>
<dbReference type="NCBIfam" id="TIGR01509">
    <property type="entry name" value="HAD-SF-IA-v3"/>
    <property type="match status" value="1"/>
</dbReference>
<keyword evidence="3" id="KW-0479">Metal-binding</keyword>
<dbReference type="EMBL" id="FZNM01000004">
    <property type="protein sequence ID" value="SNR45200.1"/>
    <property type="molecule type" value="Genomic_DNA"/>
</dbReference>
<dbReference type="Proteomes" id="UP000198409">
    <property type="component" value="Unassembled WGS sequence"/>
</dbReference>
<comment type="similarity">
    <text evidence="2">Belongs to the HAD-like hydrolase superfamily. CbbY/CbbZ/Gph/YieH family.</text>
</comment>
<evidence type="ECO:0000256" key="1">
    <source>
        <dbReference type="ARBA" id="ARBA00001946"/>
    </source>
</evidence>
<keyword evidence="8" id="KW-1185">Reference proteome</keyword>
<dbReference type="Pfam" id="PF00702">
    <property type="entry name" value="Hydrolase"/>
    <property type="match status" value="1"/>
</dbReference>
<dbReference type="InterPro" id="IPR051600">
    <property type="entry name" value="Beta-PGM-like"/>
</dbReference>
<dbReference type="InterPro" id="IPR006439">
    <property type="entry name" value="HAD-SF_hydro_IA"/>
</dbReference>
<evidence type="ECO:0000256" key="3">
    <source>
        <dbReference type="ARBA" id="ARBA00022723"/>
    </source>
</evidence>
<dbReference type="SFLD" id="SFLDG01129">
    <property type="entry name" value="C1.5:_HAD__Beta-PGM__Phosphata"/>
    <property type="match status" value="1"/>
</dbReference>
<evidence type="ECO:0000313" key="7">
    <source>
        <dbReference type="Proteomes" id="UP000198409"/>
    </source>
</evidence>
<dbReference type="PANTHER" id="PTHR46193:SF10">
    <property type="entry name" value="6-PHOSPHOGLUCONATE PHOSPHATASE"/>
    <property type="match status" value="1"/>
</dbReference>
<dbReference type="GO" id="GO:0016787">
    <property type="term" value="F:hydrolase activity"/>
    <property type="evidence" value="ECO:0007669"/>
    <property type="project" value="UniProtKB-KW"/>
</dbReference>
<dbReference type="InterPro" id="IPR023198">
    <property type="entry name" value="PGP-like_dom2"/>
</dbReference>